<organism evidence="1 2">
    <name type="scientific">Alkalilimnicola ehrlichii</name>
    <dbReference type="NCBI Taxonomy" id="351052"/>
    <lineage>
        <taxon>Bacteria</taxon>
        <taxon>Pseudomonadati</taxon>
        <taxon>Pseudomonadota</taxon>
        <taxon>Gammaproteobacteria</taxon>
        <taxon>Chromatiales</taxon>
        <taxon>Ectothiorhodospiraceae</taxon>
        <taxon>Alkalilimnicola</taxon>
    </lineage>
</organism>
<accession>A0A3E0WH65</accession>
<proteinExistence type="predicted"/>
<dbReference type="EMBL" id="NFZW01000061">
    <property type="protein sequence ID" value="RFA31086.1"/>
    <property type="molecule type" value="Genomic_DNA"/>
</dbReference>
<keyword evidence="2" id="KW-1185">Reference proteome</keyword>
<evidence type="ECO:0000313" key="2">
    <source>
        <dbReference type="Proteomes" id="UP000256763"/>
    </source>
</evidence>
<gene>
    <name evidence="1" type="ORF">CAL65_22595</name>
</gene>
<comment type="caution">
    <text evidence="1">The sequence shown here is derived from an EMBL/GenBank/DDBJ whole genome shotgun (WGS) entry which is preliminary data.</text>
</comment>
<name>A0A3E0WH65_9GAMM</name>
<sequence length="384" mass="43213">MIIMGIKSFRFAALAIFLVPLIGYGQSNPLLELGTPVNNETLPQLASESIPYARLRAADREYRSTGRAGSIAAFASLDDGTTYWGLSRDAILHFVNVGERRHLGSWPLDTYRQYAVLWGESPQAAHMFHRPESFKQKYWTVDDPAAFRVGPDVVWSAPPVYARERVGCLARNPLRYGDVNDTGDDELVLFIGNEIQIFSTTEKKVIFAANWVNQDDVGDVANAAIRQAGSEHQLAYRYREQGEDAPQYIAESGRSPAVNDVFPAWRAFAKFYFGDFNEDSRPDLVMWRKLFESRLNSDSEGGFYKKAQGLVHYAFVDGEYVLQETEQEDIVSWLADRDLTWSQGFPRYSECPGEAGELIPEMHDPLLNDPEVLPGFVYGPGEAN</sequence>
<protein>
    <submittedName>
        <fullName evidence="1">Uncharacterized protein</fullName>
    </submittedName>
</protein>
<reference evidence="2" key="1">
    <citation type="submission" date="2017-05" db="EMBL/GenBank/DDBJ databases">
        <authorList>
            <person name="Sharma S."/>
            <person name="Sidhu C."/>
            <person name="Pinnaka A.K."/>
        </authorList>
    </citation>
    <scope>NUCLEOTIDE SEQUENCE [LARGE SCALE GENOMIC DNA]</scope>
    <source>
        <strain evidence="2">AK93</strain>
    </source>
</reference>
<evidence type="ECO:0000313" key="1">
    <source>
        <dbReference type="EMBL" id="RFA31086.1"/>
    </source>
</evidence>
<dbReference type="AlphaFoldDB" id="A0A3E0WH65"/>
<dbReference type="Proteomes" id="UP000256763">
    <property type="component" value="Unassembled WGS sequence"/>
</dbReference>